<evidence type="ECO:0000313" key="3">
    <source>
        <dbReference type="Proteomes" id="UP001549164"/>
    </source>
</evidence>
<dbReference type="InterPro" id="IPR050982">
    <property type="entry name" value="Auxin_biosynth/cation_transpt"/>
</dbReference>
<dbReference type="EMBL" id="JBEPLY010000001">
    <property type="protein sequence ID" value="MET3598286.1"/>
    <property type="molecule type" value="Genomic_DNA"/>
</dbReference>
<evidence type="ECO:0000313" key="2">
    <source>
        <dbReference type="EMBL" id="MET3598286.1"/>
    </source>
</evidence>
<dbReference type="InterPro" id="IPR036188">
    <property type="entry name" value="FAD/NAD-bd_sf"/>
</dbReference>
<protein>
    <submittedName>
        <fullName evidence="2">Cation diffusion facilitator CzcD-associated flavoprotein CzcO</fullName>
    </submittedName>
</protein>
<accession>A0ABV2I5U2</accession>
<dbReference type="Pfam" id="PF13738">
    <property type="entry name" value="Pyr_redox_3"/>
    <property type="match status" value="1"/>
</dbReference>
<dbReference type="SUPFAM" id="SSF51905">
    <property type="entry name" value="FAD/NAD(P)-binding domain"/>
    <property type="match status" value="1"/>
</dbReference>
<dbReference type="PANTHER" id="PTHR43539">
    <property type="entry name" value="FLAVIN-BINDING MONOOXYGENASE-LIKE PROTEIN (AFU_ORTHOLOGUE AFUA_4G09220)"/>
    <property type="match status" value="1"/>
</dbReference>
<sequence length="481" mass="51536">MSQSSGPLASGLAALETELQRQKTLLNLPPKAWMPETTGPDGATVLDVAIIGAGLCGLVANLALQMEGIFNIRLFDRAEKGREGPWITYARMETLRTVKEAAGPAMGIPALTFRAWFEAQWGDEAWEAMDLAPRTMWMDYMNWFRAMTGADVVNDCAVTGIEPEGALLRLETSNGAVFARRVVIATGLDAMGAPRLPAIARNLPRDKVCHSADTFDTATLKGKRVVVVGAGASAMDNAATALEAGCARLDLLVRRPAIPVIDKFTGTGSRGMTSGYVGLPDTIKWELMNEGDRFPVPPPKHSVERVARHENAFLHVGAPVTGLEETENGIRVVTPAGTLEADIAVFATGFGIDLAQRPELSSFAAHIRTWGDVMGAEKAAANPGLAAHPYLDFDFTFIENEKGACPSLSKVTCFAYPSVPSHGKVTSGIPASSEGARRLASGLVRSLFAEDGELHLARFRNYDVPDMTGEEWRPSDLSVTA</sequence>
<gene>
    <name evidence="2" type="ORF">ABID12_000207</name>
</gene>
<reference evidence="2 3" key="1">
    <citation type="submission" date="2024-06" db="EMBL/GenBank/DDBJ databases">
        <title>Genomic Encyclopedia of Type Strains, Phase IV (KMG-IV): sequencing the most valuable type-strain genomes for metagenomic binning, comparative biology and taxonomic classification.</title>
        <authorList>
            <person name="Goeker M."/>
        </authorList>
    </citation>
    <scope>NUCLEOTIDE SEQUENCE [LARGE SCALE GENOMIC DNA]</scope>
    <source>
        <strain evidence="2 3">DSM 28102</strain>
    </source>
</reference>
<keyword evidence="3" id="KW-1185">Reference proteome</keyword>
<comment type="caution">
    <text evidence="2">The sequence shown here is derived from an EMBL/GenBank/DDBJ whole genome shotgun (WGS) entry which is preliminary data.</text>
</comment>
<dbReference type="PANTHER" id="PTHR43539:SF91">
    <property type="entry name" value="FAD-DEPENDENT URATE HYDROXYLASE"/>
    <property type="match status" value="1"/>
</dbReference>
<evidence type="ECO:0000256" key="1">
    <source>
        <dbReference type="ARBA" id="ARBA00023002"/>
    </source>
</evidence>
<keyword evidence="1" id="KW-0560">Oxidoreductase</keyword>
<dbReference type="Gene3D" id="3.50.50.60">
    <property type="entry name" value="FAD/NAD(P)-binding domain"/>
    <property type="match status" value="1"/>
</dbReference>
<organism evidence="2 3">
    <name type="scientific">Martelella mangrovi</name>
    <dbReference type="NCBI Taxonomy" id="1397477"/>
    <lineage>
        <taxon>Bacteria</taxon>
        <taxon>Pseudomonadati</taxon>
        <taxon>Pseudomonadota</taxon>
        <taxon>Alphaproteobacteria</taxon>
        <taxon>Hyphomicrobiales</taxon>
        <taxon>Aurantimonadaceae</taxon>
        <taxon>Martelella</taxon>
    </lineage>
</organism>
<dbReference type="PRINTS" id="PR00411">
    <property type="entry name" value="PNDRDTASEI"/>
</dbReference>
<name>A0ABV2I5U2_9HYPH</name>
<proteinExistence type="predicted"/>
<dbReference type="Proteomes" id="UP001549164">
    <property type="component" value="Unassembled WGS sequence"/>
</dbReference>
<dbReference type="RefSeq" id="WP_354432741.1">
    <property type="nucleotide sequence ID" value="NZ_JBEPLY010000001.1"/>
</dbReference>
<dbReference type="PRINTS" id="PR00368">
    <property type="entry name" value="FADPNR"/>
</dbReference>